<keyword evidence="2" id="KW-1185">Reference proteome</keyword>
<comment type="caution">
    <text evidence="1">The sequence shown here is derived from an EMBL/GenBank/DDBJ whole genome shotgun (WGS) entry which is preliminary data.</text>
</comment>
<evidence type="ECO:0000313" key="1">
    <source>
        <dbReference type="EMBL" id="MEN8626674.1"/>
    </source>
</evidence>
<reference evidence="1 2" key="1">
    <citation type="submission" date="2024-05" db="EMBL/GenBank/DDBJ databases">
        <title>Genome sequencing of Marine Estuary Bacteria, Pseudoalteromonas distincta strain FA, Psychrobacter proteolyticus strain EA, and Shewanella baltica strain CA.</title>
        <authorList>
            <person name="Dieffenbach S.A."/>
            <person name="Maclea K.S."/>
        </authorList>
    </citation>
    <scope>NUCLEOTIDE SEQUENCE [LARGE SCALE GENOMIC DNA]</scope>
    <source>
        <strain evidence="1 2">EA</strain>
    </source>
</reference>
<dbReference type="EMBL" id="JBDLOB010000008">
    <property type="protein sequence ID" value="MEN8626674.1"/>
    <property type="molecule type" value="Genomic_DNA"/>
</dbReference>
<name>A0ABV0D871_9GAMM</name>
<organism evidence="1 2">
    <name type="scientific">Psychrobacter proteolyticus</name>
    <dbReference type="NCBI Taxonomy" id="147825"/>
    <lineage>
        <taxon>Bacteria</taxon>
        <taxon>Pseudomonadati</taxon>
        <taxon>Pseudomonadota</taxon>
        <taxon>Gammaproteobacteria</taxon>
        <taxon>Moraxellales</taxon>
        <taxon>Moraxellaceae</taxon>
        <taxon>Psychrobacter</taxon>
    </lineage>
</organism>
<dbReference type="RefSeq" id="WP_347163849.1">
    <property type="nucleotide sequence ID" value="NZ_JBDLOB010000008.1"/>
</dbReference>
<evidence type="ECO:0000313" key="2">
    <source>
        <dbReference type="Proteomes" id="UP001414441"/>
    </source>
</evidence>
<protein>
    <recommendedName>
        <fullName evidence="3">7-cyano-7-deazaguanine synthase</fullName>
    </recommendedName>
</protein>
<proteinExistence type="predicted"/>
<evidence type="ECO:0008006" key="3">
    <source>
        <dbReference type="Google" id="ProtNLM"/>
    </source>
</evidence>
<dbReference type="Proteomes" id="UP001414441">
    <property type="component" value="Unassembled WGS sequence"/>
</dbReference>
<gene>
    <name evidence="1" type="ORF">ABFV72_11700</name>
</gene>
<accession>A0ABV0D871</accession>
<sequence>MQASFELFPLVLETTVDGQRRSCLIKEINVSGDTAKKELWFLYPNELPMPDNSDCDSYLLAILLPAMQMKADIIVHGSVSQELLSNLTELQYVWHKWCPEEFFLVDIKVDSIRDSEERQKGAIVAFSGGADAQFAAYRHTKGIAGYSTQDIRAGVFVHGFDIPLADTQGFLGAAKMAAEVLESIDLTLFTVKTNIREVWNMNWELYCGTALASTLCGFNKYVGVGLLGSGESYDELVTPWGSHPITDPLLSSSTFKVIHDGAGFNRSEKIKAISEWPLGIKNLRVCWAGGNHERNCGYCEKCVRTRLNFLISGVTDPACFTSSLKQSDFNSVVLRSEAARSEWKLIRSEMIETGQGVEWLPKVEQVLKRKSSPKFSTILPIGSKRRRLVKKILAKNS</sequence>
<dbReference type="SUPFAM" id="SSF52402">
    <property type="entry name" value="Adenine nucleotide alpha hydrolases-like"/>
    <property type="match status" value="1"/>
</dbReference>